<dbReference type="Proteomes" id="UP000095287">
    <property type="component" value="Unplaced"/>
</dbReference>
<reference evidence="3" key="1">
    <citation type="submission" date="2016-11" db="UniProtKB">
        <authorList>
            <consortium name="WormBaseParasite"/>
        </authorList>
    </citation>
    <scope>IDENTIFICATION</scope>
</reference>
<dbReference type="WBParaSite" id="L893_g27903.t1">
    <property type="protein sequence ID" value="L893_g27903.t1"/>
    <property type="gene ID" value="L893_g27903"/>
</dbReference>
<evidence type="ECO:0000313" key="2">
    <source>
        <dbReference type="Proteomes" id="UP000095287"/>
    </source>
</evidence>
<sequence>MERSKTVVCTVGRRNAPGGDDVALWVPRAHEHLALVAREHGDAAALDVEGFAARGHDGLRLVTVLLHRRPERERKTAAAGLRGRRDAAAAAAAGK</sequence>
<feature type="region of interest" description="Disordered" evidence="1">
    <location>
        <begin position="73"/>
        <end position="95"/>
    </location>
</feature>
<evidence type="ECO:0000256" key="1">
    <source>
        <dbReference type="SAM" id="MobiDB-lite"/>
    </source>
</evidence>
<evidence type="ECO:0000313" key="3">
    <source>
        <dbReference type="WBParaSite" id="L893_g27903.t1"/>
    </source>
</evidence>
<dbReference type="AlphaFoldDB" id="A0A1I7ZND8"/>
<organism evidence="2 3">
    <name type="scientific">Steinernema glaseri</name>
    <dbReference type="NCBI Taxonomy" id="37863"/>
    <lineage>
        <taxon>Eukaryota</taxon>
        <taxon>Metazoa</taxon>
        <taxon>Ecdysozoa</taxon>
        <taxon>Nematoda</taxon>
        <taxon>Chromadorea</taxon>
        <taxon>Rhabditida</taxon>
        <taxon>Tylenchina</taxon>
        <taxon>Panagrolaimomorpha</taxon>
        <taxon>Strongyloidoidea</taxon>
        <taxon>Steinernematidae</taxon>
        <taxon>Steinernema</taxon>
    </lineage>
</organism>
<keyword evidence="2" id="KW-1185">Reference proteome</keyword>
<accession>A0A1I7ZND8</accession>
<protein>
    <submittedName>
        <fullName evidence="3">SAM-dependent methyltransferase</fullName>
    </submittedName>
</protein>
<proteinExistence type="predicted"/>
<name>A0A1I7ZND8_9BILA</name>